<comment type="caution">
    <text evidence="2">The sequence shown here is derived from an EMBL/GenBank/DDBJ whole genome shotgun (WGS) entry which is preliminary data.</text>
</comment>
<feature type="transmembrane region" description="Helical" evidence="1">
    <location>
        <begin position="85"/>
        <end position="107"/>
    </location>
</feature>
<keyword evidence="3" id="KW-1185">Reference proteome</keyword>
<keyword evidence="1" id="KW-0472">Membrane</keyword>
<organism evidence="2 3">
    <name type="scientific">Brevundimonas faecalis</name>
    <dbReference type="NCBI Taxonomy" id="947378"/>
    <lineage>
        <taxon>Bacteria</taxon>
        <taxon>Pseudomonadati</taxon>
        <taxon>Pseudomonadota</taxon>
        <taxon>Alphaproteobacteria</taxon>
        <taxon>Caulobacterales</taxon>
        <taxon>Caulobacteraceae</taxon>
        <taxon>Brevundimonas</taxon>
    </lineage>
</organism>
<evidence type="ECO:0000256" key="1">
    <source>
        <dbReference type="SAM" id="Phobius"/>
    </source>
</evidence>
<gene>
    <name evidence="2" type="ORF">ABIE19_001934</name>
</gene>
<dbReference type="EMBL" id="JBEPTF010000002">
    <property type="protein sequence ID" value="MET4684004.1"/>
    <property type="molecule type" value="Genomic_DNA"/>
</dbReference>
<feature type="transmembrane region" description="Helical" evidence="1">
    <location>
        <begin position="7"/>
        <end position="28"/>
    </location>
</feature>
<keyword evidence="1" id="KW-1133">Transmembrane helix</keyword>
<accession>A0ABV2RBQ6</accession>
<protein>
    <submittedName>
        <fullName evidence="2">Uncharacterized protein</fullName>
    </submittedName>
</protein>
<feature type="transmembrane region" description="Helical" evidence="1">
    <location>
        <begin position="40"/>
        <end position="64"/>
    </location>
</feature>
<proteinExistence type="predicted"/>
<dbReference type="RefSeq" id="WP_354088959.1">
    <property type="nucleotide sequence ID" value="NZ_JBEPTF010000002.1"/>
</dbReference>
<evidence type="ECO:0000313" key="2">
    <source>
        <dbReference type="EMBL" id="MET4684004.1"/>
    </source>
</evidence>
<sequence length="154" mass="16310">MSFREKLSWGVLLATSAVWSFYFVRLGLKAADGLLTQDLVLWTMAVCIGFSVAAHVGFSILAAVSTSKAERGIVDEREQGVALKASQAAFLTMSAVLGGLAAFAYVYARKHPDLLGADALAPAMLLAANGVIFALALSEVVRHATQITLLRRVG</sequence>
<dbReference type="Proteomes" id="UP001549313">
    <property type="component" value="Unassembled WGS sequence"/>
</dbReference>
<feature type="transmembrane region" description="Helical" evidence="1">
    <location>
        <begin position="119"/>
        <end position="141"/>
    </location>
</feature>
<keyword evidence="1" id="KW-0812">Transmembrane</keyword>
<name>A0ABV2RBQ6_9CAUL</name>
<evidence type="ECO:0000313" key="3">
    <source>
        <dbReference type="Proteomes" id="UP001549313"/>
    </source>
</evidence>
<reference evidence="2 3" key="1">
    <citation type="submission" date="2024-06" db="EMBL/GenBank/DDBJ databases">
        <title>Sorghum-associated microbial communities from plants grown in Nebraska, USA.</title>
        <authorList>
            <person name="Schachtman D."/>
        </authorList>
    </citation>
    <scope>NUCLEOTIDE SEQUENCE [LARGE SCALE GENOMIC DNA]</scope>
    <source>
        <strain evidence="2 3">2814</strain>
    </source>
</reference>